<dbReference type="GO" id="GO:0006629">
    <property type="term" value="P:lipid metabolic process"/>
    <property type="evidence" value="ECO:0007669"/>
    <property type="project" value="InterPro"/>
</dbReference>
<dbReference type="STRING" id="1077348.A0A2G8SV13"/>
<keyword evidence="3" id="KW-1185">Reference proteome</keyword>
<feature type="domain" description="GP-PDE" evidence="1">
    <location>
        <begin position="14"/>
        <end position="257"/>
    </location>
</feature>
<accession>A0A2G8SV13</accession>
<evidence type="ECO:0000313" key="3">
    <source>
        <dbReference type="Proteomes" id="UP000230002"/>
    </source>
</evidence>
<dbReference type="GO" id="GO:0008081">
    <property type="term" value="F:phosphoric diester hydrolase activity"/>
    <property type="evidence" value="ECO:0007669"/>
    <property type="project" value="InterPro"/>
</dbReference>
<dbReference type="SUPFAM" id="SSF51695">
    <property type="entry name" value="PLC-like phosphodiesterases"/>
    <property type="match status" value="1"/>
</dbReference>
<dbReference type="Gene3D" id="3.20.20.190">
    <property type="entry name" value="Phosphatidylinositol (PI) phosphodiesterase"/>
    <property type="match status" value="1"/>
</dbReference>
<evidence type="ECO:0000259" key="1">
    <source>
        <dbReference type="PROSITE" id="PS51704"/>
    </source>
</evidence>
<dbReference type="OrthoDB" id="1058301at2759"/>
<name>A0A2G8SV13_9APHY</name>
<comment type="caution">
    <text evidence="2">The sequence shown here is derived from an EMBL/GenBank/DDBJ whole genome shotgun (WGS) entry which is preliminary data.</text>
</comment>
<dbReference type="InterPro" id="IPR030395">
    <property type="entry name" value="GP_PDE_dom"/>
</dbReference>
<dbReference type="PANTHER" id="PTHR43805:SF1">
    <property type="entry name" value="GP-PDE DOMAIN-CONTAINING PROTEIN"/>
    <property type="match status" value="1"/>
</dbReference>
<dbReference type="Pfam" id="PF03009">
    <property type="entry name" value="GDPD"/>
    <property type="match status" value="1"/>
</dbReference>
<dbReference type="InterPro" id="IPR017946">
    <property type="entry name" value="PLC-like_Pdiesterase_TIM-brl"/>
</dbReference>
<organism evidence="2 3">
    <name type="scientific">Ganoderma sinense ZZ0214-1</name>
    <dbReference type="NCBI Taxonomy" id="1077348"/>
    <lineage>
        <taxon>Eukaryota</taxon>
        <taxon>Fungi</taxon>
        <taxon>Dikarya</taxon>
        <taxon>Basidiomycota</taxon>
        <taxon>Agaricomycotina</taxon>
        <taxon>Agaricomycetes</taxon>
        <taxon>Polyporales</taxon>
        <taxon>Polyporaceae</taxon>
        <taxon>Ganoderma</taxon>
    </lineage>
</organism>
<proteinExistence type="predicted"/>
<dbReference type="AlphaFoldDB" id="A0A2G8SV13"/>
<dbReference type="PANTHER" id="PTHR43805">
    <property type="entry name" value="GLYCEROPHOSPHORYL DIESTER PHOSPHODIESTERASE"/>
    <property type="match status" value="1"/>
</dbReference>
<gene>
    <name evidence="2" type="ORF">GSI_01112</name>
</gene>
<dbReference type="Proteomes" id="UP000230002">
    <property type="component" value="Unassembled WGS sequence"/>
</dbReference>
<sequence>MSTAPAAPTPKVMPECWGHRGASSRFPENTLASFEAAIRDGAEGIESDVHVSVDDVVIMFHDPSLDRVTDGAGLIREKLWYGEGEMHTLRTVKEPRQSLATFEETINLLMKPENRHVKFNVDVKVQNKPAHLFALMHKTISAQPEWETALAPRILLGLWHPSFLPHAKTHLPYCRRSYIGQSIPTARKYFWDDCDVFSIMFSTLAMADGVKFRKDCKAAGKKVMAWTVNDPEHMVEAVRWGIDVIITDTTKTWLDLRSALQADYDTIAAQHSRMFYWTRLEFYTPIQMLLRRRDHMYLEGYAGPFRKFDTVEPLPLVA</sequence>
<dbReference type="PROSITE" id="PS51704">
    <property type="entry name" value="GP_PDE"/>
    <property type="match status" value="1"/>
</dbReference>
<evidence type="ECO:0000313" key="2">
    <source>
        <dbReference type="EMBL" id="PIL37418.1"/>
    </source>
</evidence>
<reference evidence="2 3" key="1">
    <citation type="journal article" date="2015" name="Sci. Rep.">
        <title>Chromosome-level genome map provides insights into diverse defense mechanisms in the medicinal fungus Ganoderma sinense.</title>
        <authorList>
            <person name="Zhu Y."/>
            <person name="Xu J."/>
            <person name="Sun C."/>
            <person name="Zhou S."/>
            <person name="Xu H."/>
            <person name="Nelson D.R."/>
            <person name="Qian J."/>
            <person name="Song J."/>
            <person name="Luo H."/>
            <person name="Xiang L."/>
            <person name="Li Y."/>
            <person name="Xu Z."/>
            <person name="Ji A."/>
            <person name="Wang L."/>
            <person name="Lu S."/>
            <person name="Hayward A."/>
            <person name="Sun W."/>
            <person name="Li X."/>
            <person name="Schwartz D.C."/>
            <person name="Wang Y."/>
            <person name="Chen S."/>
        </authorList>
    </citation>
    <scope>NUCLEOTIDE SEQUENCE [LARGE SCALE GENOMIC DNA]</scope>
    <source>
        <strain evidence="2 3">ZZ0214-1</strain>
    </source>
</reference>
<protein>
    <recommendedName>
        <fullName evidence="1">GP-PDE domain-containing protein</fullName>
    </recommendedName>
</protein>
<dbReference type="EMBL" id="AYKW01000001">
    <property type="protein sequence ID" value="PIL37418.1"/>
    <property type="molecule type" value="Genomic_DNA"/>
</dbReference>